<comment type="caution">
    <text evidence="2">The sequence shown here is derived from an EMBL/GenBank/DDBJ whole genome shotgun (WGS) entry which is preliminary data.</text>
</comment>
<dbReference type="AlphaFoldDB" id="A0A7J7G881"/>
<name>A0A7J7G881_CAMSI</name>
<dbReference type="GO" id="GO:0004497">
    <property type="term" value="F:monooxygenase activity"/>
    <property type="evidence" value="ECO:0007669"/>
    <property type="project" value="InterPro"/>
</dbReference>
<organism evidence="2 3">
    <name type="scientific">Camellia sinensis</name>
    <name type="common">Tea plant</name>
    <name type="synonym">Thea sinensis</name>
    <dbReference type="NCBI Taxonomy" id="4442"/>
    <lineage>
        <taxon>Eukaryota</taxon>
        <taxon>Viridiplantae</taxon>
        <taxon>Streptophyta</taxon>
        <taxon>Embryophyta</taxon>
        <taxon>Tracheophyta</taxon>
        <taxon>Spermatophyta</taxon>
        <taxon>Magnoliopsida</taxon>
        <taxon>eudicotyledons</taxon>
        <taxon>Gunneridae</taxon>
        <taxon>Pentapetalae</taxon>
        <taxon>asterids</taxon>
        <taxon>Ericales</taxon>
        <taxon>Theaceae</taxon>
        <taxon>Camellia</taxon>
    </lineage>
</organism>
<evidence type="ECO:0000313" key="3">
    <source>
        <dbReference type="Proteomes" id="UP000593564"/>
    </source>
</evidence>
<proteinExistence type="predicted"/>
<dbReference type="SUPFAM" id="SSF48264">
    <property type="entry name" value="Cytochrome P450"/>
    <property type="match status" value="1"/>
</dbReference>
<keyword evidence="3" id="KW-1185">Reference proteome</keyword>
<dbReference type="PRINTS" id="PR00385">
    <property type="entry name" value="P450"/>
</dbReference>
<evidence type="ECO:0008006" key="4">
    <source>
        <dbReference type="Google" id="ProtNLM"/>
    </source>
</evidence>
<sequence length="261" mass="29527">MDVHKQRQEISHTARPQRPASNRKPPVSRPRAPHPLHYPLSNLRPNLDPQAWHKVLCRGCLTCRGTREVLKDYDTIFANRDVPAVSTTMPYGGRDIVFTPYGPEWNMLRKVCVRDMLGTATLDAVYSLRHREIKNTVVYLYNRVGSPVNVGEQTHVKVLLRDMVVGGTDTTSNTVEFSMAEMLNKPKVTRKSQQELDTVIGKTITLEEPDIHKLPYLNAVFKEVLRLHPVLPLMVPHCPSESCIIGGYTIPKGARVFVNVM</sequence>
<reference evidence="2 3" key="2">
    <citation type="submission" date="2020-07" db="EMBL/GenBank/DDBJ databases">
        <title>Genome assembly of wild tea tree DASZ reveals pedigree and selection history of tea varieties.</title>
        <authorList>
            <person name="Zhang W."/>
        </authorList>
    </citation>
    <scope>NUCLEOTIDE SEQUENCE [LARGE SCALE GENOMIC DNA]</scope>
    <source>
        <strain evidence="3">cv. G240</strain>
        <tissue evidence="2">Leaf</tissue>
    </source>
</reference>
<reference evidence="3" key="1">
    <citation type="journal article" date="2020" name="Nat. Commun.">
        <title>Genome assembly of wild tea tree DASZ reveals pedigree and selection history of tea varieties.</title>
        <authorList>
            <person name="Zhang W."/>
            <person name="Zhang Y."/>
            <person name="Qiu H."/>
            <person name="Guo Y."/>
            <person name="Wan H."/>
            <person name="Zhang X."/>
            <person name="Scossa F."/>
            <person name="Alseekh S."/>
            <person name="Zhang Q."/>
            <person name="Wang P."/>
            <person name="Xu L."/>
            <person name="Schmidt M.H."/>
            <person name="Jia X."/>
            <person name="Li D."/>
            <person name="Zhu A."/>
            <person name="Guo F."/>
            <person name="Chen W."/>
            <person name="Ni D."/>
            <person name="Usadel B."/>
            <person name="Fernie A.R."/>
            <person name="Wen W."/>
        </authorList>
    </citation>
    <scope>NUCLEOTIDE SEQUENCE [LARGE SCALE GENOMIC DNA]</scope>
    <source>
        <strain evidence="3">cv. G240</strain>
    </source>
</reference>
<evidence type="ECO:0000313" key="2">
    <source>
        <dbReference type="EMBL" id="KAF5935544.1"/>
    </source>
</evidence>
<feature type="compositionally biased region" description="Basic and acidic residues" evidence="1">
    <location>
        <begin position="1"/>
        <end position="12"/>
    </location>
</feature>
<dbReference type="EMBL" id="JACBKZ010000013">
    <property type="protein sequence ID" value="KAF5935544.1"/>
    <property type="molecule type" value="Genomic_DNA"/>
</dbReference>
<gene>
    <name evidence="2" type="ORF">HYC85_026673</name>
</gene>
<protein>
    <recommendedName>
        <fullName evidence="4">Cytochrome P450</fullName>
    </recommendedName>
</protein>
<dbReference type="GO" id="GO:0005506">
    <property type="term" value="F:iron ion binding"/>
    <property type="evidence" value="ECO:0007669"/>
    <property type="project" value="InterPro"/>
</dbReference>
<evidence type="ECO:0000256" key="1">
    <source>
        <dbReference type="SAM" id="MobiDB-lite"/>
    </source>
</evidence>
<dbReference type="Proteomes" id="UP000593564">
    <property type="component" value="Unassembled WGS sequence"/>
</dbReference>
<feature type="region of interest" description="Disordered" evidence="1">
    <location>
        <begin position="1"/>
        <end position="38"/>
    </location>
</feature>
<dbReference type="GO" id="GO:0016705">
    <property type="term" value="F:oxidoreductase activity, acting on paired donors, with incorporation or reduction of molecular oxygen"/>
    <property type="evidence" value="ECO:0007669"/>
    <property type="project" value="InterPro"/>
</dbReference>
<dbReference type="InterPro" id="IPR036396">
    <property type="entry name" value="Cyt_P450_sf"/>
</dbReference>
<dbReference type="PANTHER" id="PTHR47951">
    <property type="entry name" value="OS08G0547900 PROTEIN"/>
    <property type="match status" value="1"/>
</dbReference>
<dbReference type="GO" id="GO:0020037">
    <property type="term" value="F:heme binding"/>
    <property type="evidence" value="ECO:0007669"/>
    <property type="project" value="InterPro"/>
</dbReference>
<accession>A0A7J7G881</accession>
<dbReference type="PANTHER" id="PTHR47951:SF3">
    <property type="entry name" value="CYTOCHROME P450, FAMILY 706, SUBFAMILY A, POLYPEPTIDE 4"/>
    <property type="match status" value="1"/>
</dbReference>
<dbReference type="InterPro" id="IPR001128">
    <property type="entry name" value="Cyt_P450"/>
</dbReference>
<dbReference type="Gene3D" id="1.10.630.10">
    <property type="entry name" value="Cytochrome P450"/>
    <property type="match status" value="2"/>
</dbReference>
<dbReference type="Pfam" id="PF00067">
    <property type="entry name" value="p450"/>
    <property type="match status" value="1"/>
</dbReference>